<dbReference type="Proteomes" id="UP000193006">
    <property type="component" value="Chromosome"/>
</dbReference>
<keyword evidence="1" id="KW-1133">Transmembrane helix</keyword>
<evidence type="ECO:0000313" key="2">
    <source>
        <dbReference type="EMBL" id="ARK30184.1"/>
    </source>
</evidence>
<dbReference type="KEGG" id="bkw:BkAM31D_10175"/>
<keyword evidence="3" id="KW-1185">Reference proteome</keyword>
<feature type="transmembrane region" description="Helical" evidence="1">
    <location>
        <begin position="57"/>
        <end position="80"/>
    </location>
</feature>
<keyword evidence="1" id="KW-0812">Transmembrane</keyword>
<feature type="transmembrane region" description="Helical" evidence="1">
    <location>
        <begin position="359"/>
        <end position="387"/>
    </location>
</feature>
<feature type="transmembrane region" description="Helical" evidence="1">
    <location>
        <begin position="323"/>
        <end position="347"/>
    </location>
</feature>
<evidence type="ECO:0000313" key="3">
    <source>
        <dbReference type="Proteomes" id="UP000193006"/>
    </source>
</evidence>
<name>A0A1X9MC15_9BACI</name>
<feature type="transmembrane region" description="Helical" evidence="1">
    <location>
        <begin position="278"/>
        <end position="296"/>
    </location>
</feature>
<feature type="transmembrane region" description="Helical" evidence="1">
    <location>
        <begin position="33"/>
        <end position="50"/>
    </location>
</feature>
<evidence type="ECO:0000256" key="1">
    <source>
        <dbReference type="SAM" id="Phobius"/>
    </source>
</evidence>
<dbReference type="EMBL" id="CP020814">
    <property type="protein sequence ID" value="ARK30184.1"/>
    <property type="molecule type" value="Genomic_DNA"/>
</dbReference>
<feature type="transmembrane region" description="Helical" evidence="1">
    <location>
        <begin position="86"/>
        <end position="105"/>
    </location>
</feature>
<sequence length="461" mass="51069">MKPFINKLFVYSLLTFILVYFLSVIWKLSLVDILLSSSGLVMLVSALILLPKQNLKLPFTLIVFSLLILYVTSASPIVLWNGLREMSAVVPLIVLVSLVSWMIGHRPYVIALMTKMNRYITSSTRFFTLVAGTSHIISSFMAVGGVPFVYQMFRNTKRDSVSQNAWDFTISTAIMRGFTLTVLWATVHPAFVYAVAGTDAPLMATVLKGIGLTGLGFMTGILLFRLQMKKNDIPDTVMPNLHFKEQEPEKGLVGKFFFWIFVLMGGIFLSIQWLKLDILLAVPVVIMMVTTLYFFVNKEMSTYKQRFRKLITIDFENKKKEMVLILSAGLLVGTLKETGYGHVLFAYFLSAIDFVNINILIGLTLVVIVLGFCGFPPIPAMILLSGILVDIPGGYSTDVIALSLLLGVSVTLVTAPVTVPLLLISSQNGRSLAENGIGWNLGFGVLFLLIGLAYIQLLTIF</sequence>
<reference evidence="2 3" key="1">
    <citation type="submission" date="2017-04" db="EMBL/GenBank/DDBJ databases">
        <title>Bacillus krulwichiae AM31D Genome sequencing and assembly.</title>
        <authorList>
            <person name="Krulwich T.A."/>
            <person name="Anastor L."/>
            <person name="Ehrlich R."/>
            <person name="Ehrlich G.D."/>
            <person name="Janto B."/>
        </authorList>
    </citation>
    <scope>NUCLEOTIDE SEQUENCE [LARGE SCALE GENOMIC DNA]</scope>
    <source>
        <strain evidence="2 3">AM31D</strain>
    </source>
</reference>
<feature type="transmembrane region" description="Helical" evidence="1">
    <location>
        <begin position="436"/>
        <end position="455"/>
    </location>
</feature>
<feature type="transmembrane region" description="Helical" evidence="1">
    <location>
        <begin position="9"/>
        <end position="27"/>
    </location>
</feature>
<dbReference type="AlphaFoldDB" id="A0A1X9MC15"/>
<feature type="transmembrane region" description="Helical" evidence="1">
    <location>
        <begin position="252"/>
        <end position="272"/>
    </location>
</feature>
<protein>
    <submittedName>
        <fullName evidence="2">Uncharacterized protein</fullName>
    </submittedName>
</protein>
<feature type="transmembrane region" description="Helical" evidence="1">
    <location>
        <begin position="126"/>
        <end position="150"/>
    </location>
</feature>
<dbReference type="RefSeq" id="WP_157076767.1">
    <property type="nucleotide sequence ID" value="NZ_CP020814.1"/>
</dbReference>
<gene>
    <name evidence="2" type="ORF">BkAM31D_10175</name>
</gene>
<feature type="transmembrane region" description="Helical" evidence="1">
    <location>
        <begin position="202"/>
        <end position="224"/>
    </location>
</feature>
<keyword evidence="1" id="KW-0472">Membrane</keyword>
<proteinExistence type="predicted"/>
<feature type="transmembrane region" description="Helical" evidence="1">
    <location>
        <begin position="399"/>
        <end position="424"/>
    </location>
</feature>
<accession>A0A1X9MC15</accession>
<organism evidence="2 3">
    <name type="scientific">Halalkalibacter krulwichiae</name>
    <dbReference type="NCBI Taxonomy" id="199441"/>
    <lineage>
        <taxon>Bacteria</taxon>
        <taxon>Bacillati</taxon>
        <taxon>Bacillota</taxon>
        <taxon>Bacilli</taxon>
        <taxon>Bacillales</taxon>
        <taxon>Bacillaceae</taxon>
        <taxon>Halalkalibacter</taxon>
    </lineage>
</organism>
<dbReference type="STRING" id="199441.BkAM31D_10175"/>